<dbReference type="AlphaFoldDB" id="A0A8X6Q3Z3"/>
<keyword evidence="2" id="KW-1185">Reference proteome</keyword>
<gene>
    <name evidence="1" type="ORF">NPIL_534281</name>
</gene>
<dbReference type="OrthoDB" id="420169at2759"/>
<dbReference type="EMBL" id="BMAW01122413">
    <property type="protein sequence ID" value="GFT98738.1"/>
    <property type="molecule type" value="Genomic_DNA"/>
</dbReference>
<accession>A0A8X6Q3Z3</accession>
<dbReference type="Proteomes" id="UP000887013">
    <property type="component" value="Unassembled WGS sequence"/>
</dbReference>
<comment type="caution">
    <text evidence="1">The sequence shown here is derived from an EMBL/GenBank/DDBJ whole genome shotgun (WGS) entry which is preliminary data.</text>
</comment>
<proteinExistence type="predicted"/>
<evidence type="ECO:0000313" key="2">
    <source>
        <dbReference type="Proteomes" id="UP000887013"/>
    </source>
</evidence>
<evidence type="ECO:0000313" key="1">
    <source>
        <dbReference type="EMBL" id="GFT98738.1"/>
    </source>
</evidence>
<protein>
    <submittedName>
        <fullName evidence="1">Uncharacterized protein</fullName>
    </submittedName>
</protein>
<sequence>MKSELKLIVQELGQTVPGDARMINIKTRIEDIDILVIKSITEDQKTKTDKEHSKLEFERRPEGIRYVCGGEGDQFHFARNWPKDGKKVKCFKDSGSDQIILNKALFPGKPSPRSMQIKNCIGNIVEVETVVLISL</sequence>
<reference evidence="1" key="1">
    <citation type="submission" date="2020-08" db="EMBL/GenBank/DDBJ databases">
        <title>Multicomponent nature underlies the extraordinary mechanical properties of spider dragline silk.</title>
        <authorList>
            <person name="Kono N."/>
            <person name="Nakamura H."/>
            <person name="Mori M."/>
            <person name="Yoshida Y."/>
            <person name="Ohtoshi R."/>
            <person name="Malay A.D."/>
            <person name="Moran D.A.P."/>
            <person name="Tomita M."/>
            <person name="Numata K."/>
            <person name="Arakawa K."/>
        </authorList>
    </citation>
    <scope>NUCLEOTIDE SEQUENCE</scope>
</reference>
<name>A0A8X6Q3Z3_NEPPI</name>
<organism evidence="1 2">
    <name type="scientific">Nephila pilipes</name>
    <name type="common">Giant wood spider</name>
    <name type="synonym">Nephila maculata</name>
    <dbReference type="NCBI Taxonomy" id="299642"/>
    <lineage>
        <taxon>Eukaryota</taxon>
        <taxon>Metazoa</taxon>
        <taxon>Ecdysozoa</taxon>
        <taxon>Arthropoda</taxon>
        <taxon>Chelicerata</taxon>
        <taxon>Arachnida</taxon>
        <taxon>Araneae</taxon>
        <taxon>Araneomorphae</taxon>
        <taxon>Entelegynae</taxon>
        <taxon>Araneoidea</taxon>
        <taxon>Nephilidae</taxon>
        <taxon>Nephila</taxon>
    </lineage>
</organism>